<dbReference type="SUPFAM" id="SSF53686">
    <property type="entry name" value="Tryptophan synthase beta subunit-like PLP-dependent enzymes"/>
    <property type="match status" value="1"/>
</dbReference>
<dbReference type="FunFam" id="3.40.50.1100:FF:000040">
    <property type="entry name" value="L-serine dehydratase, putative"/>
    <property type="match status" value="1"/>
</dbReference>
<dbReference type="VEuPathDB" id="FungiDB:C3_06280W_A"/>
<reference evidence="13 14" key="1">
    <citation type="journal article" date="2004" name="Proc. Natl. Acad. Sci. U.S.A.">
        <title>The diploid genome sequence of Candida albicans.</title>
        <authorList>
            <person name="Jones T."/>
            <person name="Federspiel N.A."/>
            <person name="Chibana H."/>
            <person name="Dungan J."/>
            <person name="Kalman S."/>
            <person name="Magee B.B."/>
            <person name="Newport G."/>
            <person name="Thorstenson Y.R."/>
            <person name="Agabian N."/>
            <person name="Magee P.T."/>
            <person name="Davis R.W."/>
            <person name="Scherer S."/>
        </authorList>
    </citation>
    <scope>NUCLEOTIDE SEQUENCE [LARGE SCALE GENOMIC DNA]</scope>
    <source>
        <strain evidence="14">SC5314 / ATCC MYA-2876</strain>
    </source>
</reference>
<dbReference type="RefSeq" id="XP_716069.1">
    <property type="nucleotide sequence ID" value="XM_710976.1"/>
</dbReference>
<dbReference type="InParanoid" id="A0A1D8PKG0"/>
<evidence type="ECO:0000313" key="12">
    <source>
        <dbReference type="CGD" id="CAL0000177340"/>
    </source>
</evidence>
<evidence type="ECO:0000256" key="9">
    <source>
        <dbReference type="ARBA" id="ARBA00023239"/>
    </source>
</evidence>
<reference evidence="13 14" key="2">
    <citation type="journal article" date="2007" name="Genome Biol.">
        <title>Assembly of the Candida albicans genome into sixteen supercontigs aligned on the eight chromosomes.</title>
        <authorList>
            <person name="van het Hoog M."/>
            <person name="Rast T.J."/>
            <person name="Martchenko M."/>
            <person name="Grindle S."/>
            <person name="Dignard D."/>
            <person name="Hogues H."/>
            <person name="Cuomo C."/>
            <person name="Berriman M."/>
            <person name="Scherer S."/>
            <person name="Magee B.B."/>
            <person name="Whiteway M."/>
            <person name="Chibana H."/>
            <person name="Nantel A."/>
            <person name="Magee P.T."/>
        </authorList>
    </citation>
    <scope>GENOME REANNOTATION</scope>
    <source>
        <strain evidence="14">SC5314 / ATCC MYA-2876</strain>
    </source>
</reference>
<evidence type="ECO:0000256" key="4">
    <source>
        <dbReference type="ARBA" id="ARBA00010869"/>
    </source>
</evidence>
<dbReference type="Gene3D" id="3.40.50.1100">
    <property type="match status" value="2"/>
</dbReference>
<dbReference type="InterPro" id="IPR000634">
    <property type="entry name" value="Ser/Thr_deHydtase_PyrdxlP-BS"/>
</dbReference>
<dbReference type="STRING" id="237561.A0A1D8PKG0"/>
<evidence type="ECO:0000313" key="14">
    <source>
        <dbReference type="Proteomes" id="UP000000559"/>
    </source>
</evidence>
<gene>
    <name evidence="13" type="ordered locus">CAALFM_C306280WA</name>
    <name evidence="12" type="ordered locus">orf19.7404</name>
</gene>
<proteinExistence type="inferred from homology"/>
<dbReference type="PANTHER" id="PTHR48078">
    <property type="entry name" value="THREONINE DEHYDRATASE, MITOCHONDRIAL-RELATED"/>
    <property type="match status" value="1"/>
</dbReference>
<dbReference type="AlphaFoldDB" id="A0A1D8PKG0"/>
<dbReference type="GO" id="GO:0004794">
    <property type="term" value="F:threonine deaminase activity"/>
    <property type="evidence" value="ECO:0007669"/>
    <property type="project" value="UniProtKB-ARBA"/>
</dbReference>
<evidence type="ECO:0000313" key="13">
    <source>
        <dbReference type="EMBL" id="AOW28635.1"/>
    </source>
</evidence>
<dbReference type="GeneID" id="3642238"/>
<comment type="similarity">
    <text evidence="4">Belongs to the serine/threonine dehydratase family.</text>
</comment>
<sequence>MKEPSITTTFVEVTDKLPTKPPCRVFFKNEYEQPSGSFKLRGMGHLVGQSIDVARKLGKSNVAVFSSSGGNAGLAAAYASQFFGVSCTVVLPESSKPTVIEKLKSLGADVIIHGKHWGEADNYLTDFVIKNLDKTVYPVYCHPFDDPLLWEGHSKIITEIIDQKQLPNFDKVKGVICSVGGGGLYNGIVEGLENHKEIPVLAIETKQAATFHEAVKEGKVVHLQKVQTLATSLASPYLSSKALANYIERPTVLAEIDDLDAVKGVVDVYDHFGYMVEPACGASVASVMHRQDLLNKFGTLSPDDIIIVVICGGSAINKYIIDEYRSLLEKDS</sequence>
<reference evidence="13 14" key="3">
    <citation type="journal article" date="2013" name="Genome Biol.">
        <title>Assembly of a phased diploid Candida albicans genome facilitates allele-specific measurements and provides a simple model for repeat and indel structure.</title>
        <authorList>
            <person name="Muzzey D."/>
            <person name="Schwartz K."/>
            <person name="Weissman J.S."/>
            <person name="Sherlock G."/>
        </authorList>
    </citation>
    <scope>NUCLEOTIDE SEQUENCE [LARGE SCALE GENOMIC DNA]</scope>
    <source>
        <strain evidence="14">SC5314 / ATCC MYA-2876</strain>
    </source>
</reference>
<comment type="subcellular location">
    <subcellularLocation>
        <location evidence="2">Cytoplasm</location>
    </subcellularLocation>
</comment>
<dbReference type="GO" id="GO:0030170">
    <property type="term" value="F:pyridoxal phosphate binding"/>
    <property type="evidence" value="ECO:0007669"/>
    <property type="project" value="InterPro"/>
</dbReference>
<comment type="cofactor">
    <cofactor evidence="1">
        <name>pyridoxal 5'-phosphate</name>
        <dbReference type="ChEBI" id="CHEBI:597326"/>
    </cofactor>
</comment>
<keyword evidence="7" id="KW-0963">Cytoplasm</keyword>
<dbReference type="KEGG" id="cal:CAALFM_C306280WA"/>
<protein>
    <recommendedName>
        <fullName evidence="5">L-serine ammonia-lyase</fullName>
        <ecNumber evidence="5">4.3.1.17</ecNumber>
    </recommendedName>
</protein>
<dbReference type="InterPro" id="IPR050147">
    <property type="entry name" value="Ser/Thr_Dehydratase"/>
</dbReference>
<comment type="catalytic activity">
    <reaction evidence="10">
        <text>L-serine = pyruvate + NH4(+)</text>
        <dbReference type="Rhea" id="RHEA:19169"/>
        <dbReference type="ChEBI" id="CHEBI:15361"/>
        <dbReference type="ChEBI" id="CHEBI:28938"/>
        <dbReference type="ChEBI" id="CHEBI:33384"/>
        <dbReference type="EC" id="4.3.1.17"/>
    </reaction>
</comment>
<evidence type="ECO:0000259" key="11">
    <source>
        <dbReference type="Pfam" id="PF00291"/>
    </source>
</evidence>
<accession>A0A1D8PKG0</accession>
<evidence type="ECO:0000256" key="8">
    <source>
        <dbReference type="ARBA" id="ARBA00022898"/>
    </source>
</evidence>
<dbReference type="EMBL" id="CP017625">
    <property type="protein sequence ID" value="AOW28635.1"/>
    <property type="molecule type" value="Genomic_DNA"/>
</dbReference>
<dbReference type="Pfam" id="PF00291">
    <property type="entry name" value="PALP"/>
    <property type="match status" value="1"/>
</dbReference>
<dbReference type="OrthoDB" id="7773036at2759"/>
<dbReference type="CDD" id="cd06448">
    <property type="entry name" value="L-Ser-dehyd"/>
    <property type="match status" value="1"/>
</dbReference>
<dbReference type="InterPro" id="IPR001926">
    <property type="entry name" value="TrpB-like_PALP"/>
</dbReference>
<dbReference type="GO" id="GO:0006094">
    <property type="term" value="P:gluconeogenesis"/>
    <property type="evidence" value="ECO:0007669"/>
    <property type="project" value="UniProtKB-KW"/>
</dbReference>
<dbReference type="FunCoup" id="A0A1D8PKG0">
    <property type="interactions" value="524"/>
</dbReference>
<keyword evidence="9" id="KW-0456">Lyase</keyword>
<evidence type="ECO:0000256" key="3">
    <source>
        <dbReference type="ARBA" id="ARBA00004742"/>
    </source>
</evidence>
<evidence type="ECO:0000256" key="10">
    <source>
        <dbReference type="ARBA" id="ARBA00049406"/>
    </source>
</evidence>
<feature type="domain" description="Tryptophan synthase beta chain-like PALP" evidence="11">
    <location>
        <begin position="15"/>
        <end position="312"/>
    </location>
</feature>
<evidence type="ECO:0000256" key="2">
    <source>
        <dbReference type="ARBA" id="ARBA00004496"/>
    </source>
</evidence>
<evidence type="ECO:0000256" key="1">
    <source>
        <dbReference type="ARBA" id="ARBA00001933"/>
    </source>
</evidence>
<dbReference type="Proteomes" id="UP000000559">
    <property type="component" value="Chromosome 3"/>
</dbReference>
<keyword evidence="14" id="KW-1185">Reference proteome</keyword>
<organism evidence="13 14">
    <name type="scientific">Candida albicans (strain SC5314 / ATCC MYA-2876)</name>
    <name type="common">Yeast</name>
    <dbReference type="NCBI Taxonomy" id="237561"/>
    <lineage>
        <taxon>Eukaryota</taxon>
        <taxon>Fungi</taxon>
        <taxon>Dikarya</taxon>
        <taxon>Ascomycota</taxon>
        <taxon>Saccharomycotina</taxon>
        <taxon>Pichiomycetes</taxon>
        <taxon>Debaryomycetaceae</taxon>
        <taxon>Candida/Lodderomyces clade</taxon>
        <taxon>Candida</taxon>
    </lineage>
</organism>
<dbReference type="OMA" id="KCTIFLP"/>
<keyword evidence="8" id="KW-0663">Pyridoxal phosphate</keyword>
<dbReference type="InterPro" id="IPR036052">
    <property type="entry name" value="TrpB-like_PALP_sf"/>
</dbReference>
<dbReference type="eggNOG" id="KOG1250">
    <property type="taxonomic scope" value="Eukaryota"/>
</dbReference>
<dbReference type="GO" id="GO:0006565">
    <property type="term" value="P:L-serine catabolic process"/>
    <property type="evidence" value="ECO:0000318"/>
    <property type="project" value="GO_Central"/>
</dbReference>
<dbReference type="EC" id="4.3.1.17" evidence="5"/>
<dbReference type="PROSITE" id="PS00165">
    <property type="entry name" value="DEHYDRATASE_SER_THR"/>
    <property type="match status" value="1"/>
</dbReference>
<comment type="pathway">
    <text evidence="3">Carbohydrate biosynthesis; gluconeogenesis.</text>
</comment>
<dbReference type="CGD" id="CAL0000177340">
    <property type="gene designation" value="orf19.7404"/>
</dbReference>
<dbReference type="GO" id="GO:0005737">
    <property type="term" value="C:cytoplasm"/>
    <property type="evidence" value="ECO:0007669"/>
    <property type="project" value="UniProtKB-SubCell"/>
</dbReference>
<keyword evidence="6" id="KW-0312">Gluconeogenesis</keyword>
<evidence type="ECO:0000256" key="5">
    <source>
        <dbReference type="ARBA" id="ARBA00012093"/>
    </source>
</evidence>
<evidence type="ECO:0000256" key="6">
    <source>
        <dbReference type="ARBA" id="ARBA00022432"/>
    </source>
</evidence>
<dbReference type="PANTHER" id="PTHR48078:SF2">
    <property type="entry name" value="CATABOLIC L-SERINE_THREONINE DEHYDRATASE"/>
    <property type="match status" value="1"/>
</dbReference>
<dbReference type="SMR" id="A0A1D8PKG0"/>
<name>A0A1D8PKG0_CANAL</name>
<evidence type="ECO:0000256" key="7">
    <source>
        <dbReference type="ARBA" id="ARBA00022490"/>
    </source>
</evidence>
<dbReference type="GO" id="GO:0003941">
    <property type="term" value="F:L-serine ammonia-lyase activity"/>
    <property type="evidence" value="ECO:0000318"/>
    <property type="project" value="GO_Central"/>
</dbReference>